<feature type="region of interest" description="Disordered" evidence="1">
    <location>
        <begin position="223"/>
        <end position="243"/>
    </location>
</feature>
<gene>
    <name evidence="5" type="ORF">CLV25_12122</name>
</gene>
<dbReference type="Gene3D" id="2.60.40.2370">
    <property type="entry name" value="NigD-like, C-terminal beta sandwich domain"/>
    <property type="match status" value="1"/>
</dbReference>
<dbReference type="Gene3D" id="2.40.50.500">
    <property type="entry name" value="NigD-like N-terminal OB domain"/>
    <property type="match status" value="1"/>
</dbReference>
<dbReference type="Pfam" id="PF17415">
    <property type="entry name" value="NigD_C"/>
    <property type="match status" value="1"/>
</dbReference>
<dbReference type="InterPro" id="IPR038179">
    <property type="entry name" value="NigD-like_N_sf"/>
</dbReference>
<dbReference type="Proteomes" id="UP000294830">
    <property type="component" value="Unassembled WGS sequence"/>
</dbReference>
<keyword evidence="2" id="KW-0732">Signal</keyword>
<accession>A0A4R2E341</accession>
<dbReference type="EMBL" id="SLWB01000021">
    <property type="protein sequence ID" value="TCN62063.1"/>
    <property type="molecule type" value="Genomic_DNA"/>
</dbReference>
<evidence type="ECO:0000259" key="4">
    <source>
        <dbReference type="Pfam" id="PF17415"/>
    </source>
</evidence>
<feature type="signal peptide" evidence="2">
    <location>
        <begin position="1"/>
        <end position="19"/>
    </location>
</feature>
<comment type="caution">
    <text evidence="5">The sequence shown here is derived from an EMBL/GenBank/DDBJ whole genome shotgun (WGS) entry which is preliminary data.</text>
</comment>
<proteinExistence type="predicted"/>
<dbReference type="PROSITE" id="PS51257">
    <property type="entry name" value="PROKAR_LIPOPROTEIN"/>
    <property type="match status" value="1"/>
</dbReference>
<dbReference type="InterPro" id="IPR024299">
    <property type="entry name" value="NigD-like_OB_dom"/>
</dbReference>
<protein>
    <submittedName>
        <fullName evidence="5">NigD-like protein</fullName>
    </submittedName>
</protein>
<dbReference type="InterPro" id="IPR035376">
    <property type="entry name" value="NigD_C"/>
</dbReference>
<evidence type="ECO:0000313" key="6">
    <source>
        <dbReference type="Proteomes" id="UP000294830"/>
    </source>
</evidence>
<feature type="domain" description="NigD-like C-terminal" evidence="4">
    <location>
        <begin position="106"/>
        <end position="220"/>
    </location>
</feature>
<dbReference type="InterPro" id="IPR038143">
    <property type="entry name" value="NigD-like_C_dom_sf"/>
</dbReference>
<feature type="domain" description="NigD-like N-terminal OB" evidence="3">
    <location>
        <begin position="40"/>
        <end position="101"/>
    </location>
</feature>
<reference evidence="5 6" key="1">
    <citation type="submission" date="2019-03" db="EMBL/GenBank/DDBJ databases">
        <title>Genomic Encyclopedia of Archaeal and Bacterial Type Strains, Phase II (KMG-II): from individual species to whole genera.</title>
        <authorList>
            <person name="Goeker M."/>
        </authorList>
    </citation>
    <scope>NUCLEOTIDE SEQUENCE [LARGE SCALE GENOMIC DNA]</scope>
    <source>
        <strain evidence="5 6">RL-C</strain>
    </source>
</reference>
<name>A0A4R2E341_9BACT</name>
<evidence type="ECO:0000259" key="3">
    <source>
        <dbReference type="Pfam" id="PF12667"/>
    </source>
</evidence>
<evidence type="ECO:0000313" key="5">
    <source>
        <dbReference type="EMBL" id="TCN62063.1"/>
    </source>
</evidence>
<dbReference type="Pfam" id="PF12667">
    <property type="entry name" value="NigD_N"/>
    <property type="match status" value="1"/>
</dbReference>
<evidence type="ECO:0000256" key="1">
    <source>
        <dbReference type="SAM" id="MobiDB-lite"/>
    </source>
</evidence>
<evidence type="ECO:0000256" key="2">
    <source>
        <dbReference type="SAM" id="SignalP"/>
    </source>
</evidence>
<organism evidence="5 6">
    <name type="scientific">Acetobacteroides hydrogenigenes</name>
    <dbReference type="NCBI Taxonomy" id="979970"/>
    <lineage>
        <taxon>Bacteria</taxon>
        <taxon>Pseudomonadati</taxon>
        <taxon>Bacteroidota</taxon>
        <taxon>Bacteroidia</taxon>
        <taxon>Bacteroidales</taxon>
        <taxon>Rikenellaceae</taxon>
        <taxon>Acetobacteroides</taxon>
    </lineage>
</organism>
<dbReference type="RefSeq" id="WP_165877109.1">
    <property type="nucleotide sequence ID" value="NZ_SLWB01000021.1"/>
</dbReference>
<dbReference type="AlphaFoldDB" id="A0A4R2E341"/>
<keyword evidence="6" id="KW-1185">Reference proteome</keyword>
<sequence>MKKIFLLLTIIGAMSLASCDNDNECSLSNYWVEMGTIQKVSPNAQPFFILLDNGDKVWPAVTNFPTYNPKEGQRIIAGYSILTNGSNDYNHDIKLYDVYEVLTKPVVTLTEANADSIGNDPMIITNAWIASGYLNIEFRFFGYNKRHMVNLVKSDLFLSTPEAANLQFRQNAYNDEARYQMSGIVSFNIASLQVEGATNRKIMLTYSDPNGESRTIELKYDWSGASPTTSPITSSKKDYSAVK</sequence>
<feature type="chain" id="PRO_5020850154" evidence="2">
    <location>
        <begin position="20"/>
        <end position="243"/>
    </location>
</feature>